<feature type="transmembrane region" description="Helical" evidence="5">
    <location>
        <begin position="325"/>
        <end position="344"/>
    </location>
</feature>
<feature type="transmembrane region" description="Helical" evidence="5">
    <location>
        <begin position="263"/>
        <end position="286"/>
    </location>
</feature>
<dbReference type="HOGENOM" id="CLU_035309_1_1_11"/>
<feature type="transmembrane region" description="Helical" evidence="5">
    <location>
        <begin position="168"/>
        <end position="187"/>
    </location>
</feature>
<dbReference type="PANTHER" id="PTHR23514">
    <property type="entry name" value="BYPASS OF STOP CODON PROTEIN 6"/>
    <property type="match status" value="1"/>
</dbReference>
<organism evidence="7 8">
    <name type="scientific">Rubrobacter xylanophilus (strain DSM 9941 / JCM 11954 / NBRC 16129 / PRD-1)</name>
    <dbReference type="NCBI Taxonomy" id="266117"/>
    <lineage>
        <taxon>Bacteria</taxon>
        <taxon>Bacillati</taxon>
        <taxon>Actinomycetota</taxon>
        <taxon>Rubrobacteria</taxon>
        <taxon>Rubrobacterales</taxon>
        <taxon>Rubrobacteraceae</taxon>
        <taxon>Rubrobacter</taxon>
    </lineage>
</organism>
<dbReference type="AlphaFoldDB" id="Q1AST0"/>
<evidence type="ECO:0000259" key="6">
    <source>
        <dbReference type="PROSITE" id="PS50850"/>
    </source>
</evidence>
<dbReference type="PANTHER" id="PTHR23514:SF13">
    <property type="entry name" value="INNER MEMBRANE PROTEIN YBJJ"/>
    <property type="match status" value="1"/>
</dbReference>
<dbReference type="Pfam" id="PF07690">
    <property type="entry name" value="MFS_1"/>
    <property type="match status" value="1"/>
</dbReference>
<sequence>MSRSLGLSPGPLGLALFAGALASMLAMALLGWTADLLGRRAFVAAASVAFAAGVAGLSLARGYAAFLAALVLLYAGSGLYDVGVNAVAVDLERALRRRVMSLLHAAFSGGGVLGALSAGALLSAGAGYRLVYLLTLPPLGVAAAALCLARLPEAEEGRGKKEGGGAPLYRNGPLLLVAAIATLGLLSEGEMEHWSGIYLRQTLGFSALLGGSGVAVFYGAMALGRLAGAPLVLRYGNRRALLGAGLLSALGMLLSLLGTWPPLVVGGFLVVGLALSAVVPVAFSLAGELSPGRAGAGISVVTTLGYGGFLVGPVIVGGLAELLGLRAALGVIAAAGLLIFALALRLGRPAPP</sequence>
<evidence type="ECO:0000256" key="4">
    <source>
        <dbReference type="ARBA" id="ARBA00023136"/>
    </source>
</evidence>
<evidence type="ECO:0000256" key="1">
    <source>
        <dbReference type="ARBA" id="ARBA00004651"/>
    </source>
</evidence>
<feature type="transmembrane region" description="Helical" evidence="5">
    <location>
        <begin position="207"/>
        <end position="228"/>
    </location>
</feature>
<dbReference type="Gene3D" id="1.20.1250.20">
    <property type="entry name" value="MFS general substrate transporter like domains"/>
    <property type="match status" value="2"/>
</dbReference>
<keyword evidence="2 5" id="KW-0812">Transmembrane</keyword>
<dbReference type="KEGG" id="rxy:Rxyl_2631"/>
<dbReference type="InterPro" id="IPR020846">
    <property type="entry name" value="MFS_dom"/>
</dbReference>
<dbReference type="EMBL" id="CP000386">
    <property type="protein sequence ID" value="ABG05548.1"/>
    <property type="molecule type" value="Genomic_DNA"/>
</dbReference>
<reference evidence="7 8" key="1">
    <citation type="submission" date="2006-06" db="EMBL/GenBank/DDBJ databases">
        <title>Complete sequence of Rubrobacter xylanophilus DSM 9941.</title>
        <authorList>
            <consortium name="US DOE Joint Genome Institute"/>
            <person name="Copeland A."/>
            <person name="Lucas S."/>
            <person name="Lapidus A."/>
            <person name="Barry K."/>
            <person name="Detter J.C."/>
            <person name="Glavina del Rio T."/>
            <person name="Hammon N."/>
            <person name="Israni S."/>
            <person name="Dalin E."/>
            <person name="Tice H."/>
            <person name="Pitluck S."/>
            <person name="Munk A.C."/>
            <person name="Brettin T."/>
            <person name="Bruce D."/>
            <person name="Han C."/>
            <person name="Tapia R."/>
            <person name="Gilna P."/>
            <person name="Schmutz J."/>
            <person name="Larimer F."/>
            <person name="Land M."/>
            <person name="Hauser L."/>
            <person name="Kyrpides N."/>
            <person name="Lykidis A."/>
            <person name="da Costa M.S."/>
            <person name="Rainey F.A."/>
            <person name="Empadinhas N."/>
            <person name="Jolivet E."/>
            <person name="Battista J.R."/>
            <person name="Richardson P."/>
        </authorList>
    </citation>
    <scope>NUCLEOTIDE SEQUENCE [LARGE SCALE GENOMIC DNA]</scope>
    <source>
        <strain evidence="8">DSM 9941 / NBRC 16129 / PRD-1</strain>
    </source>
</reference>
<evidence type="ECO:0000256" key="3">
    <source>
        <dbReference type="ARBA" id="ARBA00022989"/>
    </source>
</evidence>
<dbReference type="GO" id="GO:0005886">
    <property type="term" value="C:plasma membrane"/>
    <property type="evidence" value="ECO:0007669"/>
    <property type="project" value="UniProtKB-SubCell"/>
</dbReference>
<keyword evidence="4 5" id="KW-0472">Membrane</keyword>
<feature type="transmembrane region" description="Helical" evidence="5">
    <location>
        <begin position="12"/>
        <end position="34"/>
    </location>
</feature>
<evidence type="ECO:0000313" key="7">
    <source>
        <dbReference type="EMBL" id="ABG05548.1"/>
    </source>
</evidence>
<accession>Q1AST0</accession>
<name>Q1AST0_RUBXD</name>
<feature type="transmembrane region" description="Helical" evidence="5">
    <location>
        <begin position="66"/>
        <end position="89"/>
    </location>
</feature>
<keyword evidence="3 5" id="KW-1133">Transmembrane helix</keyword>
<dbReference type="InterPro" id="IPR005829">
    <property type="entry name" value="Sugar_transporter_CS"/>
</dbReference>
<dbReference type="SUPFAM" id="SSF103473">
    <property type="entry name" value="MFS general substrate transporter"/>
    <property type="match status" value="1"/>
</dbReference>
<evidence type="ECO:0000256" key="5">
    <source>
        <dbReference type="SAM" id="Phobius"/>
    </source>
</evidence>
<dbReference type="STRING" id="266117.Rxyl_2631"/>
<proteinExistence type="predicted"/>
<dbReference type="Proteomes" id="UP000006637">
    <property type="component" value="Chromosome"/>
</dbReference>
<evidence type="ECO:0000256" key="2">
    <source>
        <dbReference type="ARBA" id="ARBA00022692"/>
    </source>
</evidence>
<protein>
    <submittedName>
        <fullName evidence="7">Twin-arginine translocation pathway signal</fullName>
    </submittedName>
</protein>
<dbReference type="InterPro" id="IPR036259">
    <property type="entry name" value="MFS_trans_sf"/>
</dbReference>
<dbReference type="InterPro" id="IPR011701">
    <property type="entry name" value="MFS"/>
</dbReference>
<dbReference type="PROSITE" id="PS00216">
    <property type="entry name" value="SUGAR_TRANSPORT_1"/>
    <property type="match status" value="1"/>
</dbReference>
<dbReference type="PROSITE" id="PS50850">
    <property type="entry name" value="MFS"/>
    <property type="match status" value="1"/>
</dbReference>
<keyword evidence="8" id="KW-1185">Reference proteome</keyword>
<dbReference type="eggNOG" id="COG2814">
    <property type="taxonomic scope" value="Bacteria"/>
</dbReference>
<feature type="transmembrane region" description="Helical" evidence="5">
    <location>
        <begin position="130"/>
        <end position="148"/>
    </location>
</feature>
<feature type="transmembrane region" description="Helical" evidence="5">
    <location>
        <begin position="101"/>
        <end position="124"/>
    </location>
</feature>
<feature type="transmembrane region" description="Helical" evidence="5">
    <location>
        <begin position="240"/>
        <end position="257"/>
    </location>
</feature>
<dbReference type="GO" id="GO:0022857">
    <property type="term" value="F:transmembrane transporter activity"/>
    <property type="evidence" value="ECO:0007669"/>
    <property type="project" value="InterPro"/>
</dbReference>
<feature type="transmembrane region" description="Helical" evidence="5">
    <location>
        <begin position="41"/>
        <end position="60"/>
    </location>
</feature>
<dbReference type="InterPro" id="IPR051788">
    <property type="entry name" value="MFS_Transporter"/>
</dbReference>
<comment type="subcellular location">
    <subcellularLocation>
        <location evidence="1">Cell membrane</location>
        <topology evidence="1">Multi-pass membrane protein</topology>
    </subcellularLocation>
</comment>
<gene>
    <name evidence="7" type="ordered locus">Rxyl_2631</name>
</gene>
<feature type="domain" description="Major facilitator superfamily (MFS) profile" evidence="6">
    <location>
        <begin position="1"/>
        <end position="348"/>
    </location>
</feature>
<feature type="transmembrane region" description="Helical" evidence="5">
    <location>
        <begin position="298"/>
        <end position="319"/>
    </location>
</feature>
<evidence type="ECO:0000313" key="8">
    <source>
        <dbReference type="Proteomes" id="UP000006637"/>
    </source>
</evidence>